<accession>A0A699WT60</accession>
<organism evidence="2">
    <name type="scientific">Tanacetum cinerariifolium</name>
    <name type="common">Dalmatian daisy</name>
    <name type="synonym">Chrysanthemum cinerariifolium</name>
    <dbReference type="NCBI Taxonomy" id="118510"/>
    <lineage>
        <taxon>Eukaryota</taxon>
        <taxon>Viridiplantae</taxon>
        <taxon>Streptophyta</taxon>
        <taxon>Embryophyta</taxon>
        <taxon>Tracheophyta</taxon>
        <taxon>Spermatophyta</taxon>
        <taxon>Magnoliopsida</taxon>
        <taxon>eudicotyledons</taxon>
        <taxon>Gunneridae</taxon>
        <taxon>Pentapetalae</taxon>
        <taxon>asterids</taxon>
        <taxon>campanulids</taxon>
        <taxon>Asterales</taxon>
        <taxon>Asteraceae</taxon>
        <taxon>Asteroideae</taxon>
        <taxon>Anthemideae</taxon>
        <taxon>Anthemidinae</taxon>
        <taxon>Tanacetum</taxon>
    </lineage>
</organism>
<reference evidence="2" key="1">
    <citation type="journal article" date="2019" name="Sci. Rep.">
        <title>Draft genome of Tanacetum cinerariifolium, the natural source of mosquito coil.</title>
        <authorList>
            <person name="Yamashiro T."/>
            <person name="Shiraishi A."/>
            <person name="Satake H."/>
            <person name="Nakayama K."/>
        </authorList>
    </citation>
    <scope>NUCLEOTIDE SEQUENCE</scope>
</reference>
<sequence length="28" mass="3444">MRMAHTLMEQKVKAKAEREADNKKRKWE</sequence>
<feature type="non-terminal residue" evidence="2">
    <location>
        <position position="28"/>
    </location>
</feature>
<feature type="region of interest" description="Disordered" evidence="1">
    <location>
        <begin position="1"/>
        <end position="28"/>
    </location>
</feature>
<name>A0A699WT60_TANCI</name>
<feature type="compositionally biased region" description="Basic and acidic residues" evidence="1">
    <location>
        <begin position="8"/>
        <end position="28"/>
    </location>
</feature>
<dbReference type="AlphaFoldDB" id="A0A699WT60"/>
<protein>
    <submittedName>
        <fullName evidence="2">Uncharacterized protein</fullName>
    </submittedName>
</protein>
<comment type="caution">
    <text evidence="2">The sequence shown here is derived from an EMBL/GenBank/DDBJ whole genome shotgun (WGS) entry which is preliminary data.</text>
</comment>
<proteinExistence type="predicted"/>
<dbReference type="EMBL" id="BKCJ011729416">
    <property type="protein sequence ID" value="GFD48766.1"/>
    <property type="molecule type" value="Genomic_DNA"/>
</dbReference>
<evidence type="ECO:0000313" key="2">
    <source>
        <dbReference type="EMBL" id="GFD48766.1"/>
    </source>
</evidence>
<evidence type="ECO:0000256" key="1">
    <source>
        <dbReference type="SAM" id="MobiDB-lite"/>
    </source>
</evidence>
<gene>
    <name evidence="2" type="ORF">Tci_920735</name>
</gene>